<dbReference type="CDD" id="cd16018">
    <property type="entry name" value="Enpp"/>
    <property type="match status" value="1"/>
</dbReference>
<dbReference type="Pfam" id="PF01663">
    <property type="entry name" value="Phosphodiest"/>
    <property type="match status" value="1"/>
</dbReference>
<keyword evidence="1" id="KW-0732">Signal</keyword>
<reference evidence="2 3" key="1">
    <citation type="submission" date="2020-08" db="EMBL/GenBank/DDBJ databases">
        <title>Exploring microbial biodiversity for novel pathways involved in the catabolism of aromatic compounds derived from lignin.</title>
        <authorList>
            <person name="Elkins J."/>
        </authorList>
    </citation>
    <scope>NUCLEOTIDE SEQUENCE [LARGE SCALE GENOMIC DNA]</scope>
    <source>
        <strain evidence="2 3">B1D3A</strain>
    </source>
</reference>
<evidence type="ECO:0000313" key="3">
    <source>
        <dbReference type="Proteomes" id="UP001138540"/>
    </source>
</evidence>
<evidence type="ECO:0000313" key="2">
    <source>
        <dbReference type="EMBL" id="MBB5985772.1"/>
    </source>
</evidence>
<dbReference type="PANTHER" id="PTHR10151">
    <property type="entry name" value="ECTONUCLEOTIDE PYROPHOSPHATASE/PHOSPHODIESTERASE"/>
    <property type="match status" value="1"/>
</dbReference>
<dbReference type="EMBL" id="JACHKA010000001">
    <property type="protein sequence ID" value="MBB5985772.1"/>
    <property type="molecule type" value="Genomic_DNA"/>
</dbReference>
<proteinExistence type="predicted"/>
<feature type="signal peptide" evidence="1">
    <location>
        <begin position="1"/>
        <end position="30"/>
    </location>
</feature>
<feature type="chain" id="PRO_5045208941" evidence="1">
    <location>
        <begin position="31"/>
        <end position="433"/>
    </location>
</feature>
<protein>
    <submittedName>
        <fullName evidence="2">AlkP superfamily pyrophosphatase or phosphodiesterase</fullName>
    </submittedName>
</protein>
<dbReference type="InterPro" id="IPR002591">
    <property type="entry name" value="Phosphodiest/P_Trfase"/>
</dbReference>
<dbReference type="InterPro" id="IPR017850">
    <property type="entry name" value="Alkaline_phosphatase_core_sf"/>
</dbReference>
<name>A0ABR6NER0_9SPHN</name>
<accession>A0ABR6NER0</accession>
<comment type="caution">
    <text evidence="2">The sequence shown here is derived from an EMBL/GenBank/DDBJ whole genome shotgun (WGS) entry which is preliminary data.</text>
</comment>
<gene>
    <name evidence="2" type="ORF">HNP60_001746</name>
</gene>
<dbReference type="RefSeq" id="WP_184152522.1">
    <property type="nucleotide sequence ID" value="NZ_JACHKA010000001.1"/>
</dbReference>
<sequence>MKILRLMIGATCALLLAQASALPASPPAQADESVRRANSEEKPHRPVLLVSIDGFSPDSLLGPEKDRPNLPVLRGLLREGSHAERVVNVNPTVTNPNHTTLVTGVSPIEHGVFNNRPFAATARLPESYSQYEAIKVPTLWSAAKEAGLRTASLYWPVTRGAAPIDINVSSGDSSDDEQITKDAIRIITEYQPHLLTVHYVSHDKEQHAHGPGSAEGRAALERIDREIGKLVAAYRAQNPQGVIAIVSDHGFDRTTREVNLNIAFADAGLITFTDETRSEVKSWRAFAWYVGGSAMVVLQDPSNRALEAEVAAFLGKLARQPEAGIAAILPAEDLRHSGLSDQARFVIALKPGYRMGNAMKGPFSQAYAGGSHGAYSTINTRRDMHAALILVGEGIAANRNLGTIDMRRIAPTLAGFLNVPLAAARGAPLDVGE</sequence>
<dbReference type="PANTHER" id="PTHR10151:SF120">
    <property type="entry name" value="BIS(5'-ADENOSYL)-TRIPHOSPHATASE"/>
    <property type="match status" value="1"/>
</dbReference>
<keyword evidence="3" id="KW-1185">Reference proteome</keyword>
<evidence type="ECO:0000256" key="1">
    <source>
        <dbReference type="SAM" id="SignalP"/>
    </source>
</evidence>
<dbReference type="Proteomes" id="UP001138540">
    <property type="component" value="Unassembled WGS sequence"/>
</dbReference>
<dbReference type="SUPFAM" id="SSF53649">
    <property type="entry name" value="Alkaline phosphatase-like"/>
    <property type="match status" value="1"/>
</dbReference>
<organism evidence="2 3">
    <name type="scientific">Sphingobium lignivorans</name>
    <dbReference type="NCBI Taxonomy" id="2735886"/>
    <lineage>
        <taxon>Bacteria</taxon>
        <taxon>Pseudomonadati</taxon>
        <taxon>Pseudomonadota</taxon>
        <taxon>Alphaproteobacteria</taxon>
        <taxon>Sphingomonadales</taxon>
        <taxon>Sphingomonadaceae</taxon>
        <taxon>Sphingobium</taxon>
    </lineage>
</organism>
<dbReference type="Gene3D" id="3.40.720.10">
    <property type="entry name" value="Alkaline Phosphatase, subunit A"/>
    <property type="match status" value="1"/>
</dbReference>